<reference evidence="1 2" key="1">
    <citation type="submission" date="2020-10" db="EMBL/GenBank/DDBJ databases">
        <title>The Coptis chinensis genome and diversification of protoberbering-type alkaloids.</title>
        <authorList>
            <person name="Wang B."/>
            <person name="Shu S."/>
            <person name="Song C."/>
            <person name="Liu Y."/>
        </authorList>
    </citation>
    <scope>NUCLEOTIDE SEQUENCE [LARGE SCALE GENOMIC DNA]</scope>
    <source>
        <strain evidence="1">HL-2020</strain>
        <tissue evidence="1">Leaf</tissue>
    </source>
</reference>
<keyword evidence="2" id="KW-1185">Reference proteome</keyword>
<sequence>MTSQQLSSRIMASMKLYIQKNLSDVKDSYSLQALVTRLGLQINFKPQEVHWCKWKPAEQEAFMLNTDGSVQENGMDMEGLYVMAWGLLFELMQVARQRTQSYIRRFKPLQLGLSRPKS</sequence>
<comment type="caution">
    <text evidence="1">The sequence shown here is derived from an EMBL/GenBank/DDBJ whole genome shotgun (WGS) entry which is preliminary data.</text>
</comment>
<name>A0A835HPX1_9MAGN</name>
<dbReference type="OrthoDB" id="997239at2759"/>
<evidence type="ECO:0000313" key="2">
    <source>
        <dbReference type="Proteomes" id="UP000631114"/>
    </source>
</evidence>
<accession>A0A835HPX1</accession>
<evidence type="ECO:0000313" key="1">
    <source>
        <dbReference type="EMBL" id="KAF9600943.1"/>
    </source>
</evidence>
<organism evidence="1 2">
    <name type="scientific">Coptis chinensis</name>
    <dbReference type="NCBI Taxonomy" id="261450"/>
    <lineage>
        <taxon>Eukaryota</taxon>
        <taxon>Viridiplantae</taxon>
        <taxon>Streptophyta</taxon>
        <taxon>Embryophyta</taxon>
        <taxon>Tracheophyta</taxon>
        <taxon>Spermatophyta</taxon>
        <taxon>Magnoliopsida</taxon>
        <taxon>Ranunculales</taxon>
        <taxon>Ranunculaceae</taxon>
        <taxon>Coptidoideae</taxon>
        <taxon>Coptis</taxon>
    </lineage>
</organism>
<dbReference type="EMBL" id="JADFTS010000006">
    <property type="protein sequence ID" value="KAF9600943.1"/>
    <property type="molecule type" value="Genomic_DNA"/>
</dbReference>
<dbReference type="Proteomes" id="UP000631114">
    <property type="component" value="Unassembled WGS sequence"/>
</dbReference>
<proteinExistence type="predicted"/>
<protein>
    <submittedName>
        <fullName evidence="1">Uncharacterized protein</fullName>
    </submittedName>
</protein>
<gene>
    <name evidence="1" type="ORF">IFM89_014070</name>
</gene>
<dbReference type="AlphaFoldDB" id="A0A835HPX1"/>